<reference evidence="1 2" key="1">
    <citation type="submission" date="2017-06" db="EMBL/GenBank/DDBJ databases">
        <title>Hymenobacter amundsenii sp. nov. isolated from regoliths in Antarctica.</title>
        <authorList>
            <person name="Sedlacek I."/>
            <person name="Kralova S."/>
            <person name="Pantucek R."/>
            <person name="Svec P."/>
            <person name="Holochova P."/>
            <person name="Stankova E."/>
            <person name="Vrbovska V."/>
            <person name="Busse H.-J."/>
        </authorList>
    </citation>
    <scope>NUCLEOTIDE SEQUENCE [LARGE SCALE GENOMIC DNA]</scope>
    <source>
        <strain evidence="1 2">CCM 8682</strain>
    </source>
</reference>
<sequence length="780" mass="89093">MLKEPVVAPKSTFPFQTTLSLEPLIAYWKAGETSTNEGIALLSRSVGAQVATADWARGAITDLEQLACNCDLVETLMLAVFPPASFPTDIVGAVAPFQRHSFYQTPRFAEVLLNAQHIIKQPLNITMEQLDTFTTRMAYQLILEKVYGVKLPLQGGIIFTVPDYSIGLYRHYGVEFNATFLEVTLVGDKPELTAEQLEFLSRNPHRTDLWLEQLPPEHFVIEGFNILHLVDVTEQEILSELKYDLLERDVLQASDRLEQIQEKLRVLFGKPFLQLGIAAYDEKKRAFVDFGRKINHSFLTKQLHTPDASSGFRQIYGRLWADRRPLVIEDVEQADIPEDLREQILSLGIRSAILALLPYGNDTVGLLELGSPNVGDLNEFSLENVNQFLPLFAVAVKRNAEDIQTRVQAIVKEKFTAIHPTMEWRFTDAAQNLLQQLEDGNRQAEMEDIVFHDVYPLHGSSDIRGSSTARNEAIQGDLVEHLTLAGKVLKKASEFQQLPILDELKFYVSKNLRRLRQGIVSGDEVNILDSLRTEMEPLFEYLGQNTAELRPVIAQYWAQIDPELGILYKRRKAFEQSTTLLNDAVANYLDEEDTKAQAMFPHYFQRFKTDGVEHNIYVGAALVEDKPFDLVFLKNLRLWQLLTMVEITRRTVALRDTLPVPLETTQLILIHSQPLSIRFRQDERQFDVDGAYNIRYEIIKKRIDKATILGTNERLTQPGYLALVYSQQREADEYLEYLDYLQDRGLLEDEIEELELEELQGAKGLLALRVKVKLEGRSEK</sequence>
<dbReference type="AlphaFoldDB" id="A0A2D0AFS0"/>
<comment type="caution">
    <text evidence="1">The sequence shown here is derived from an EMBL/GenBank/DDBJ whole genome shotgun (WGS) entry which is preliminary data.</text>
</comment>
<protein>
    <submittedName>
        <fullName evidence="1">GAF domain-containing protein</fullName>
    </submittedName>
</protein>
<evidence type="ECO:0000313" key="2">
    <source>
        <dbReference type="Proteomes" id="UP000197277"/>
    </source>
</evidence>
<dbReference type="InterPro" id="IPR029016">
    <property type="entry name" value="GAF-like_dom_sf"/>
</dbReference>
<proteinExistence type="predicted"/>
<name>A0A2D0AFS0_9BACT</name>
<dbReference type="Proteomes" id="UP000197277">
    <property type="component" value="Unassembled WGS sequence"/>
</dbReference>
<dbReference type="EMBL" id="NIRR01000014">
    <property type="protein sequence ID" value="OWP63216.1"/>
    <property type="molecule type" value="Genomic_DNA"/>
</dbReference>
<gene>
    <name evidence="1" type="ORF">CDA63_10185</name>
</gene>
<accession>A0A2D0AFS0</accession>
<dbReference type="OrthoDB" id="627374at2"/>
<dbReference type="Gene3D" id="3.30.450.40">
    <property type="match status" value="1"/>
</dbReference>
<dbReference type="RefSeq" id="WP_088464353.1">
    <property type="nucleotide sequence ID" value="NZ_NIRR01000014.1"/>
</dbReference>
<keyword evidence="2" id="KW-1185">Reference proteome</keyword>
<evidence type="ECO:0000313" key="1">
    <source>
        <dbReference type="EMBL" id="OWP63216.1"/>
    </source>
</evidence>
<organism evidence="1 2">
    <name type="scientific">Hymenobacter amundsenii</name>
    <dbReference type="NCBI Taxonomy" id="2006685"/>
    <lineage>
        <taxon>Bacteria</taxon>
        <taxon>Pseudomonadati</taxon>
        <taxon>Bacteroidota</taxon>
        <taxon>Cytophagia</taxon>
        <taxon>Cytophagales</taxon>
        <taxon>Hymenobacteraceae</taxon>
        <taxon>Hymenobacter</taxon>
    </lineage>
</organism>
<dbReference type="SUPFAM" id="SSF55781">
    <property type="entry name" value="GAF domain-like"/>
    <property type="match status" value="1"/>
</dbReference>